<keyword evidence="1" id="KW-1133">Transmembrane helix</keyword>
<keyword evidence="1" id="KW-0812">Transmembrane</keyword>
<feature type="chain" id="PRO_5024311988" evidence="2">
    <location>
        <begin position="30"/>
        <end position="71"/>
    </location>
</feature>
<keyword evidence="4" id="KW-1185">Reference proteome</keyword>
<dbReference type="Proteomes" id="UP000327013">
    <property type="component" value="Chromosome 7"/>
</dbReference>
<dbReference type="PANTHER" id="PTHR33659">
    <property type="entry name" value="PROTEIN, PUTATIVE-RELATED-RELATED"/>
    <property type="match status" value="1"/>
</dbReference>
<evidence type="ECO:0000256" key="2">
    <source>
        <dbReference type="SAM" id="SignalP"/>
    </source>
</evidence>
<feature type="transmembrane region" description="Helical" evidence="1">
    <location>
        <begin position="45"/>
        <end position="70"/>
    </location>
</feature>
<reference evidence="3 4" key="1">
    <citation type="submission" date="2019-06" db="EMBL/GenBank/DDBJ databases">
        <title>A chromosomal-level reference genome of Carpinus fangiana (Coryloideae, Betulaceae).</title>
        <authorList>
            <person name="Yang X."/>
            <person name="Wang Z."/>
            <person name="Zhang L."/>
            <person name="Hao G."/>
            <person name="Liu J."/>
            <person name="Yang Y."/>
        </authorList>
    </citation>
    <scope>NUCLEOTIDE SEQUENCE [LARGE SCALE GENOMIC DNA]</scope>
    <source>
        <strain evidence="3">Cfa_2016G</strain>
        <tissue evidence="3">Leaf</tissue>
    </source>
</reference>
<keyword evidence="2" id="KW-0732">Signal</keyword>
<keyword evidence="1" id="KW-0472">Membrane</keyword>
<evidence type="ECO:0000256" key="1">
    <source>
        <dbReference type="SAM" id="Phobius"/>
    </source>
</evidence>
<protein>
    <submittedName>
        <fullName evidence="3">Uncharacterized protein</fullName>
    </submittedName>
</protein>
<sequence>MAPRQASSAAHALMLCFVSLCFFVTRITAQGLSIAPLPALETGDALSLPVSGAVTCCSMVASLIAFLVLLQ</sequence>
<accession>A0A5N6RJ82</accession>
<name>A0A5N6RJ82_9ROSI</name>
<dbReference type="AlphaFoldDB" id="A0A5N6RJ82"/>
<organism evidence="3 4">
    <name type="scientific">Carpinus fangiana</name>
    <dbReference type="NCBI Taxonomy" id="176857"/>
    <lineage>
        <taxon>Eukaryota</taxon>
        <taxon>Viridiplantae</taxon>
        <taxon>Streptophyta</taxon>
        <taxon>Embryophyta</taxon>
        <taxon>Tracheophyta</taxon>
        <taxon>Spermatophyta</taxon>
        <taxon>Magnoliopsida</taxon>
        <taxon>eudicotyledons</taxon>
        <taxon>Gunneridae</taxon>
        <taxon>Pentapetalae</taxon>
        <taxon>rosids</taxon>
        <taxon>fabids</taxon>
        <taxon>Fagales</taxon>
        <taxon>Betulaceae</taxon>
        <taxon>Carpinus</taxon>
    </lineage>
</organism>
<proteinExistence type="predicted"/>
<evidence type="ECO:0000313" key="4">
    <source>
        <dbReference type="Proteomes" id="UP000327013"/>
    </source>
</evidence>
<feature type="signal peptide" evidence="2">
    <location>
        <begin position="1"/>
        <end position="29"/>
    </location>
</feature>
<gene>
    <name evidence="3" type="ORF">FH972_016870</name>
</gene>
<evidence type="ECO:0000313" key="3">
    <source>
        <dbReference type="EMBL" id="KAE8098835.1"/>
    </source>
</evidence>
<dbReference type="EMBL" id="CM017327">
    <property type="protein sequence ID" value="KAE8098835.1"/>
    <property type="molecule type" value="Genomic_DNA"/>
</dbReference>
<dbReference type="PANTHER" id="PTHR33659:SF7">
    <property type="entry name" value="PROTEIN, PUTATIVE-RELATED"/>
    <property type="match status" value="1"/>
</dbReference>